<name>A0ACC3SBF3_9PEZI</name>
<reference evidence="1" key="1">
    <citation type="submission" date="2024-02" db="EMBL/GenBank/DDBJ databases">
        <title>Metagenome Assembled Genome of Zalaria obscura JY119.</title>
        <authorList>
            <person name="Vighnesh L."/>
            <person name="Jagadeeshwari U."/>
            <person name="Venkata Ramana C."/>
            <person name="Sasikala C."/>
        </authorList>
    </citation>
    <scope>NUCLEOTIDE SEQUENCE</scope>
    <source>
        <strain evidence="1">JY119</strain>
    </source>
</reference>
<dbReference type="EMBL" id="JAMKPW020000022">
    <property type="protein sequence ID" value="KAK8206709.1"/>
    <property type="molecule type" value="Genomic_DNA"/>
</dbReference>
<comment type="caution">
    <text evidence="1">The sequence shown here is derived from an EMBL/GenBank/DDBJ whole genome shotgun (WGS) entry which is preliminary data.</text>
</comment>
<protein>
    <submittedName>
        <fullName evidence="1">Uncharacterized protein</fullName>
    </submittedName>
</protein>
<keyword evidence="2" id="KW-1185">Reference proteome</keyword>
<evidence type="ECO:0000313" key="2">
    <source>
        <dbReference type="Proteomes" id="UP001320706"/>
    </source>
</evidence>
<gene>
    <name evidence="1" type="ORF">M8818_004543</name>
</gene>
<proteinExistence type="predicted"/>
<dbReference type="Proteomes" id="UP001320706">
    <property type="component" value="Unassembled WGS sequence"/>
</dbReference>
<sequence length="368" mass="39218">MSGNGVPMPVGGHASRNSAGQFPYPAMGGFAGPRSPPKTKNTSHVPCKFYPYGTCQAGAACQFSHDLDPTTQNAPCKYFTKGSCKFGQNCALAHILPDGRVINRPPRGQQFAYGRRMNGQNNLPPMPQSSLISMQANDPLAQQALEYEMAKEGQLSPRFGPTTSNIPKLDTSYTPDPIGSNYGSPLNESRLAASPVQRGLSVLDAPLPSSFDSQGISHAARHGPLAASMPPRFGIESPPSSLPNKALLGNTALRDLHDSAFGDRKLDGVLHGLGSSPPTFEESSSFNKRSLHSERFARHKMLSASLGARQGSFFPMDTSSTEESDDETPVSALLSAKTSVSGYSALDSDDDIMTLQAARAIEQKYVQG</sequence>
<accession>A0ACC3SBF3</accession>
<evidence type="ECO:0000313" key="1">
    <source>
        <dbReference type="EMBL" id="KAK8206709.1"/>
    </source>
</evidence>
<organism evidence="1 2">
    <name type="scientific">Zalaria obscura</name>
    <dbReference type="NCBI Taxonomy" id="2024903"/>
    <lineage>
        <taxon>Eukaryota</taxon>
        <taxon>Fungi</taxon>
        <taxon>Dikarya</taxon>
        <taxon>Ascomycota</taxon>
        <taxon>Pezizomycotina</taxon>
        <taxon>Dothideomycetes</taxon>
        <taxon>Dothideomycetidae</taxon>
        <taxon>Dothideales</taxon>
        <taxon>Zalariaceae</taxon>
        <taxon>Zalaria</taxon>
    </lineage>
</organism>